<feature type="transmembrane region" description="Helical" evidence="1">
    <location>
        <begin position="347"/>
        <end position="371"/>
    </location>
</feature>
<keyword evidence="1" id="KW-0472">Membrane</keyword>
<dbReference type="PANTHER" id="PTHR35395">
    <property type="entry name" value="DUF6536 DOMAIN-CONTAINING PROTEIN"/>
    <property type="match status" value="1"/>
</dbReference>
<dbReference type="PANTHER" id="PTHR35395:SF1">
    <property type="entry name" value="DUF6536 DOMAIN-CONTAINING PROTEIN"/>
    <property type="match status" value="1"/>
</dbReference>
<gene>
    <name evidence="3" type="ORF">EJ02DRAFT_359660</name>
</gene>
<evidence type="ECO:0000313" key="3">
    <source>
        <dbReference type="EMBL" id="KAF1936192.1"/>
    </source>
</evidence>
<dbReference type="Pfam" id="PF20163">
    <property type="entry name" value="DUF6536"/>
    <property type="match status" value="1"/>
</dbReference>
<evidence type="ECO:0000256" key="1">
    <source>
        <dbReference type="SAM" id="Phobius"/>
    </source>
</evidence>
<dbReference type="OrthoDB" id="5429634at2759"/>
<dbReference type="EMBL" id="ML976204">
    <property type="protein sequence ID" value="KAF1936192.1"/>
    <property type="molecule type" value="Genomic_DNA"/>
</dbReference>
<organism evidence="3 4">
    <name type="scientific">Clathrospora elynae</name>
    <dbReference type="NCBI Taxonomy" id="706981"/>
    <lineage>
        <taxon>Eukaryota</taxon>
        <taxon>Fungi</taxon>
        <taxon>Dikarya</taxon>
        <taxon>Ascomycota</taxon>
        <taxon>Pezizomycotina</taxon>
        <taxon>Dothideomycetes</taxon>
        <taxon>Pleosporomycetidae</taxon>
        <taxon>Pleosporales</taxon>
        <taxon>Diademaceae</taxon>
        <taxon>Clathrospora</taxon>
    </lineage>
</organism>
<feature type="transmembrane region" description="Helical" evidence="1">
    <location>
        <begin position="68"/>
        <end position="90"/>
    </location>
</feature>
<keyword evidence="1" id="KW-0812">Transmembrane</keyword>
<evidence type="ECO:0000313" key="4">
    <source>
        <dbReference type="Proteomes" id="UP000800038"/>
    </source>
</evidence>
<dbReference type="Proteomes" id="UP000800038">
    <property type="component" value="Unassembled WGS sequence"/>
</dbReference>
<proteinExistence type="predicted"/>
<accession>A0A6A5S815</accession>
<name>A0A6A5S815_9PLEO</name>
<keyword evidence="1" id="KW-1133">Transmembrane helix</keyword>
<protein>
    <recommendedName>
        <fullName evidence="2">DUF6536 domain-containing protein</fullName>
    </recommendedName>
</protein>
<feature type="domain" description="DUF6536" evidence="2">
    <location>
        <begin position="66"/>
        <end position="216"/>
    </location>
</feature>
<reference evidence="3" key="1">
    <citation type="journal article" date="2020" name="Stud. Mycol.">
        <title>101 Dothideomycetes genomes: a test case for predicting lifestyles and emergence of pathogens.</title>
        <authorList>
            <person name="Haridas S."/>
            <person name="Albert R."/>
            <person name="Binder M."/>
            <person name="Bloem J."/>
            <person name="Labutti K."/>
            <person name="Salamov A."/>
            <person name="Andreopoulos B."/>
            <person name="Baker S."/>
            <person name="Barry K."/>
            <person name="Bills G."/>
            <person name="Bluhm B."/>
            <person name="Cannon C."/>
            <person name="Castanera R."/>
            <person name="Culley D."/>
            <person name="Daum C."/>
            <person name="Ezra D."/>
            <person name="Gonzalez J."/>
            <person name="Henrissat B."/>
            <person name="Kuo A."/>
            <person name="Liang C."/>
            <person name="Lipzen A."/>
            <person name="Lutzoni F."/>
            <person name="Magnuson J."/>
            <person name="Mondo S."/>
            <person name="Nolan M."/>
            <person name="Ohm R."/>
            <person name="Pangilinan J."/>
            <person name="Park H.-J."/>
            <person name="Ramirez L."/>
            <person name="Alfaro M."/>
            <person name="Sun H."/>
            <person name="Tritt A."/>
            <person name="Yoshinaga Y."/>
            <person name="Zwiers L.-H."/>
            <person name="Turgeon B."/>
            <person name="Goodwin S."/>
            <person name="Spatafora J."/>
            <person name="Crous P."/>
            <person name="Grigoriev I."/>
        </authorList>
    </citation>
    <scope>NUCLEOTIDE SEQUENCE</scope>
    <source>
        <strain evidence="3">CBS 161.51</strain>
    </source>
</reference>
<evidence type="ECO:0000259" key="2">
    <source>
        <dbReference type="Pfam" id="PF20163"/>
    </source>
</evidence>
<keyword evidence="4" id="KW-1185">Reference proteome</keyword>
<sequence length="458" mass="51339">MSYSTNNAEASTRRLSNASLISGASSQPRRTRGTPFLQAWKTFTTRLEALNIRIANRIQKSRYHGWRMGVLVGCCTSAFVLCCNTAIVIVGSQAQGGYKDDGIADLIIGSAAAISKWSTAAHLVINIFSTMLLGASNYTMQVLSSPTRTDIDRAHARGRWLDIGLLSTRNLWNIPAKRSVVWCLLAASSIPLHLFYNASVFRTTTDNMYNIIAIDSTSADYQTLLQKVGFDNLTNDVWRRIYGTKYVSGHSDLYLVIDMYAFESSQNSVTLSISKYYPLDISGDETNFRNITSDGGPSGGWINHRNFSAIAFSENNATFYNKKLGPLRAHVTHGIAKKISTESRLQISLVFMLVVIAFNFFKLAIMTWVLYTDRSTYIVTFGDAAASFLERPDPVTQHQCMLGKDEMLLRLGYSPYMPPGSWEEQETLSLRSQGMWLPQRRECFLVLSRDRQIFFGLL</sequence>
<dbReference type="InterPro" id="IPR046623">
    <property type="entry name" value="DUF6536"/>
</dbReference>
<dbReference type="AlphaFoldDB" id="A0A6A5S815"/>